<reference evidence="2 3" key="1">
    <citation type="journal article" date="2018" name="Front. Plant Sci.">
        <title>Red Clover (Trifolium pratense) and Zigzag Clover (T. medium) - A Picture of Genomic Similarities and Differences.</title>
        <authorList>
            <person name="Dluhosova J."/>
            <person name="Istvanek J."/>
            <person name="Nedelnik J."/>
            <person name="Repkova J."/>
        </authorList>
    </citation>
    <scope>NUCLEOTIDE SEQUENCE [LARGE SCALE GENOMIC DNA]</scope>
    <source>
        <strain evidence="3">cv. 10/8</strain>
        <tissue evidence="2">Leaf</tissue>
    </source>
</reference>
<dbReference type="AlphaFoldDB" id="A0A392SLW1"/>
<feature type="compositionally biased region" description="Basic and acidic residues" evidence="1">
    <location>
        <begin position="1"/>
        <end position="13"/>
    </location>
</feature>
<feature type="non-terminal residue" evidence="2">
    <location>
        <position position="1"/>
    </location>
</feature>
<accession>A0A392SLW1</accession>
<protein>
    <submittedName>
        <fullName evidence="2">Uncharacterized protein</fullName>
    </submittedName>
</protein>
<comment type="caution">
    <text evidence="2">The sequence shown here is derived from an EMBL/GenBank/DDBJ whole genome shotgun (WGS) entry which is preliminary data.</text>
</comment>
<feature type="region of interest" description="Disordered" evidence="1">
    <location>
        <begin position="1"/>
        <end position="25"/>
    </location>
</feature>
<keyword evidence="3" id="KW-1185">Reference proteome</keyword>
<evidence type="ECO:0000256" key="1">
    <source>
        <dbReference type="SAM" id="MobiDB-lite"/>
    </source>
</evidence>
<organism evidence="2 3">
    <name type="scientific">Trifolium medium</name>
    <dbReference type="NCBI Taxonomy" id="97028"/>
    <lineage>
        <taxon>Eukaryota</taxon>
        <taxon>Viridiplantae</taxon>
        <taxon>Streptophyta</taxon>
        <taxon>Embryophyta</taxon>
        <taxon>Tracheophyta</taxon>
        <taxon>Spermatophyta</taxon>
        <taxon>Magnoliopsida</taxon>
        <taxon>eudicotyledons</taxon>
        <taxon>Gunneridae</taxon>
        <taxon>Pentapetalae</taxon>
        <taxon>rosids</taxon>
        <taxon>fabids</taxon>
        <taxon>Fabales</taxon>
        <taxon>Fabaceae</taxon>
        <taxon>Papilionoideae</taxon>
        <taxon>50 kb inversion clade</taxon>
        <taxon>NPAAA clade</taxon>
        <taxon>Hologalegina</taxon>
        <taxon>IRL clade</taxon>
        <taxon>Trifolieae</taxon>
        <taxon>Trifolium</taxon>
    </lineage>
</organism>
<proteinExistence type="predicted"/>
<evidence type="ECO:0000313" key="2">
    <source>
        <dbReference type="EMBL" id="MCI49873.1"/>
    </source>
</evidence>
<dbReference type="EMBL" id="LXQA010407999">
    <property type="protein sequence ID" value="MCI49873.1"/>
    <property type="molecule type" value="Genomic_DNA"/>
</dbReference>
<dbReference type="Proteomes" id="UP000265520">
    <property type="component" value="Unassembled WGS sequence"/>
</dbReference>
<name>A0A392SLW1_9FABA</name>
<evidence type="ECO:0000313" key="3">
    <source>
        <dbReference type="Proteomes" id="UP000265520"/>
    </source>
</evidence>
<sequence length="101" mass="10896">DDFQGKADEELSDKPITNSFVEGESDKEGERCVHILSPVCDQDEVHSTQSVSPQGGSGACEIRISDTSHASKLRSTQLYGKPLGNLGEVKEIRLVVAVLIL</sequence>
<feature type="non-terminal residue" evidence="2">
    <location>
        <position position="101"/>
    </location>
</feature>